<dbReference type="InterPro" id="IPR055282">
    <property type="entry name" value="PPI1-4"/>
</dbReference>
<dbReference type="AlphaFoldDB" id="D8R878"/>
<feature type="compositionally biased region" description="Basic and acidic residues" evidence="9">
    <location>
        <begin position="573"/>
        <end position="584"/>
    </location>
</feature>
<feature type="region of interest" description="Disordered" evidence="9">
    <location>
        <begin position="25"/>
        <end position="68"/>
    </location>
</feature>
<dbReference type="KEGG" id="smo:SELMODRAFT_439912"/>
<evidence type="ECO:0000256" key="1">
    <source>
        <dbReference type="ARBA" id="ARBA00004162"/>
    </source>
</evidence>
<name>D8R878_SELML</name>
<accession>D8R878</accession>
<evidence type="ECO:0000256" key="6">
    <source>
        <dbReference type="ARBA" id="ARBA00023136"/>
    </source>
</evidence>
<keyword evidence="6 10" id="KW-0472">Membrane</keyword>
<feature type="compositionally biased region" description="Basic and acidic residues" evidence="9">
    <location>
        <begin position="423"/>
        <end position="439"/>
    </location>
</feature>
<dbReference type="Gramene" id="EFJ31650">
    <property type="protein sequence ID" value="EFJ31650"/>
    <property type="gene ID" value="SELMODRAFT_439912"/>
</dbReference>
<evidence type="ECO:0000256" key="8">
    <source>
        <dbReference type="SAM" id="Coils"/>
    </source>
</evidence>
<dbReference type="InParanoid" id="D8R878"/>
<keyword evidence="5 8" id="KW-0175">Coiled coil</keyword>
<evidence type="ECO:0008006" key="13">
    <source>
        <dbReference type="Google" id="ProtNLM"/>
    </source>
</evidence>
<dbReference type="HOGENOM" id="CLU_018947_1_0_1"/>
<reference evidence="11 12" key="1">
    <citation type="journal article" date="2011" name="Science">
        <title>The Selaginella genome identifies genetic changes associated with the evolution of vascular plants.</title>
        <authorList>
            <person name="Banks J.A."/>
            <person name="Nishiyama T."/>
            <person name="Hasebe M."/>
            <person name="Bowman J.L."/>
            <person name="Gribskov M."/>
            <person name="dePamphilis C."/>
            <person name="Albert V.A."/>
            <person name="Aono N."/>
            <person name="Aoyama T."/>
            <person name="Ambrose B.A."/>
            <person name="Ashton N.W."/>
            <person name="Axtell M.J."/>
            <person name="Barker E."/>
            <person name="Barker M.S."/>
            <person name="Bennetzen J.L."/>
            <person name="Bonawitz N.D."/>
            <person name="Chapple C."/>
            <person name="Cheng C."/>
            <person name="Correa L.G."/>
            <person name="Dacre M."/>
            <person name="DeBarry J."/>
            <person name="Dreyer I."/>
            <person name="Elias M."/>
            <person name="Engstrom E.M."/>
            <person name="Estelle M."/>
            <person name="Feng L."/>
            <person name="Finet C."/>
            <person name="Floyd S.K."/>
            <person name="Frommer W.B."/>
            <person name="Fujita T."/>
            <person name="Gramzow L."/>
            <person name="Gutensohn M."/>
            <person name="Harholt J."/>
            <person name="Hattori M."/>
            <person name="Heyl A."/>
            <person name="Hirai T."/>
            <person name="Hiwatashi Y."/>
            <person name="Ishikawa M."/>
            <person name="Iwata M."/>
            <person name="Karol K.G."/>
            <person name="Koehler B."/>
            <person name="Kolukisaoglu U."/>
            <person name="Kubo M."/>
            <person name="Kurata T."/>
            <person name="Lalonde S."/>
            <person name="Li K."/>
            <person name="Li Y."/>
            <person name="Litt A."/>
            <person name="Lyons E."/>
            <person name="Manning G."/>
            <person name="Maruyama T."/>
            <person name="Michael T.P."/>
            <person name="Mikami K."/>
            <person name="Miyazaki S."/>
            <person name="Morinaga S."/>
            <person name="Murata T."/>
            <person name="Mueller-Roeber B."/>
            <person name="Nelson D.R."/>
            <person name="Obara M."/>
            <person name="Oguri Y."/>
            <person name="Olmstead R.G."/>
            <person name="Onodera N."/>
            <person name="Petersen B.L."/>
            <person name="Pils B."/>
            <person name="Prigge M."/>
            <person name="Rensing S.A."/>
            <person name="Riano-Pachon D.M."/>
            <person name="Roberts A.W."/>
            <person name="Sato Y."/>
            <person name="Scheller H.V."/>
            <person name="Schulz B."/>
            <person name="Schulz C."/>
            <person name="Shakirov E.V."/>
            <person name="Shibagaki N."/>
            <person name="Shinohara N."/>
            <person name="Shippen D.E."/>
            <person name="Soerensen I."/>
            <person name="Sotooka R."/>
            <person name="Sugimoto N."/>
            <person name="Sugita M."/>
            <person name="Sumikawa N."/>
            <person name="Tanurdzic M."/>
            <person name="Theissen G."/>
            <person name="Ulvskov P."/>
            <person name="Wakazuki S."/>
            <person name="Weng J.K."/>
            <person name="Willats W.W."/>
            <person name="Wipf D."/>
            <person name="Wolf P.G."/>
            <person name="Yang L."/>
            <person name="Zimmer A.D."/>
            <person name="Zhu Q."/>
            <person name="Mitros T."/>
            <person name="Hellsten U."/>
            <person name="Loque D."/>
            <person name="Otillar R."/>
            <person name="Salamov A."/>
            <person name="Schmutz J."/>
            <person name="Shapiro H."/>
            <person name="Lindquist E."/>
            <person name="Lucas S."/>
            <person name="Rokhsar D."/>
            <person name="Grigoriev I.V."/>
        </authorList>
    </citation>
    <scope>NUCLEOTIDE SEQUENCE [LARGE SCALE GENOMIC DNA]</scope>
</reference>
<evidence type="ECO:0000313" key="11">
    <source>
        <dbReference type="EMBL" id="EFJ31650.1"/>
    </source>
</evidence>
<feature type="compositionally biased region" description="Basic and acidic residues" evidence="9">
    <location>
        <begin position="515"/>
        <end position="538"/>
    </location>
</feature>
<evidence type="ECO:0000256" key="9">
    <source>
        <dbReference type="SAM" id="MobiDB-lite"/>
    </source>
</evidence>
<dbReference type="OMA" id="GHEINRY"/>
<evidence type="ECO:0000256" key="3">
    <source>
        <dbReference type="ARBA" id="ARBA00022692"/>
    </source>
</evidence>
<feature type="transmembrane region" description="Helical" evidence="10">
    <location>
        <begin position="618"/>
        <end position="639"/>
    </location>
</feature>
<gene>
    <name evidence="11" type="ORF">SELMODRAFT_439912</name>
</gene>
<feature type="compositionally biased region" description="Acidic residues" evidence="9">
    <location>
        <begin position="467"/>
        <end position="480"/>
    </location>
</feature>
<keyword evidence="12" id="KW-1185">Reference proteome</keyword>
<dbReference type="Proteomes" id="UP000001514">
    <property type="component" value="Unassembled WGS sequence"/>
</dbReference>
<feature type="coiled-coil region" evidence="8">
    <location>
        <begin position="137"/>
        <end position="164"/>
    </location>
</feature>
<organism evidence="12">
    <name type="scientific">Selaginella moellendorffii</name>
    <name type="common">Spikemoss</name>
    <dbReference type="NCBI Taxonomy" id="88036"/>
    <lineage>
        <taxon>Eukaryota</taxon>
        <taxon>Viridiplantae</taxon>
        <taxon>Streptophyta</taxon>
        <taxon>Embryophyta</taxon>
        <taxon>Tracheophyta</taxon>
        <taxon>Lycopodiopsida</taxon>
        <taxon>Selaginellales</taxon>
        <taxon>Selaginellaceae</taxon>
        <taxon>Selaginella</taxon>
    </lineage>
</organism>
<feature type="region of interest" description="Disordered" evidence="9">
    <location>
        <begin position="503"/>
        <end position="604"/>
    </location>
</feature>
<comment type="similarity">
    <text evidence="7">Belongs to the plant Proton pump-interactor protein family.</text>
</comment>
<evidence type="ECO:0000256" key="5">
    <source>
        <dbReference type="ARBA" id="ARBA00023054"/>
    </source>
</evidence>
<dbReference type="EMBL" id="GL377573">
    <property type="protein sequence ID" value="EFJ31650.1"/>
    <property type="molecule type" value="Genomic_DNA"/>
</dbReference>
<comment type="subcellular location">
    <subcellularLocation>
        <location evidence="1">Cell membrane</location>
        <topology evidence="1">Single-pass membrane protein</topology>
    </subcellularLocation>
</comment>
<evidence type="ECO:0000313" key="12">
    <source>
        <dbReference type="Proteomes" id="UP000001514"/>
    </source>
</evidence>
<dbReference type="FunCoup" id="D8R878">
    <property type="interactions" value="1064"/>
</dbReference>
<evidence type="ECO:0000256" key="4">
    <source>
        <dbReference type="ARBA" id="ARBA00022989"/>
    </source>
</evidence>
<dbReference type="GO" id="GO:0005886">
    <property type="term" value="C:plasma membrane"/>
    <property type="evidence" value="ECO:0007669"/>
    <property type="project" value="UniProtKB-SubCell"/>
</dbReference>
<keyword evidence="4 10" id="KW-1133">Transmembrane helix</keyword>
<dbReference type="PANTHER" id="PTHR32219:SF3">
    <property type="entry name" value="CALPONIN-LIKE DOMAIN PROTEIN"/>
    <property type="match status" value="1"/>
</dbReference>
<keyword evidence="2" id="KW-1003">Cell membrane</keyword>
<keyword evidence="3 10" id="KW-0812">Transmembrane</keyword>
<dbReference type="PANTHER" id="PTHR32219">
    <property type="entry name" value="RNA-BINDING PROTEIN YLMH-RELATED"/>
    <property type="match status" value="1"/>
</dbReference>
<proteinExistence type="inferred from homology"/>
<evidence type="ECO:0000256" key="7">
    <source>
        <dbReference type="ARBA" id="ARBA00038080"/>
    </source>
</evidence>
<evidence type="ECO:0000256" key="10">
    <source>
        <dbReference type="SAM" id="Phobius"/>
    </source>
</evidence>
<dbReference type="eggNOG" id="ENOG502QPUC">
    <property type="taxonomic scope" value="Eukaryota"/>
</dbReference>
<protein>
    <recommendedName>
        <fullName evidence="13">Proton pump-interactor 1</fullName>
    </recommendedName>
</protein>
<feature type="compositionally biased region" description="Basic and acidic residues" evidence="9">
    <location>
        <begin position="448"/>
        <end position="466"/>
    </location>
</feature>
<evidence type="ECO:0000256" key="2">
    <source>
        <dbReference type="ARBA" id="ARBA00022475"/>
    </source>
</evidence>
<feature type="region of interest" description="Disordered" evidence="9">
    <location>
        <begin position="391"/>
        <end position="481"/>
    </location>
</feature>
<sequence length="643" mass="71938">MGAVSEAIAADTAEKLHAVAAADIEEENHQAVEDEAPSSVDDAADGIEDHAESGILEEEAVQRDNDENIAKAPIVGGATPSEASSEWPEQGFASCDPPGGVAAVAPTTKSVFTYYLVRIPKRGDNLVDFRTTTDAQVKDKIEKKNSLIAKLQQKRAEKQELLDKLVEPRNYFRECRGELQEKIEESKPVAAELKKINELPYAGMSNVCRSEEDLDAKLAGLEHDLQQLDRPLTLREEKQIIREIQALKATREQDAKQGYQTRLKSLNEEIEELSKKKNLAWSKVKPLEDRVSALTEEIKILSSQRKALDEIIDEVFNERRSLSAQEYAKNNDFHQNRRDINTAKQLAYAKDIGALKEYCSAQVERVMELWNNDTSFRSEYMKNNLRSTIRRLATPDGRSLGPNEQPYELPKDEPPVAAPAPVVEEKEAPKPTLEVKAEPSKTAAKTKQKSDAKEAKEAGTKAKPVSEESENVVEAEDEVEAERAAISELAKQLERREVEIQKAKEAEARKKRQAEKKQAKAQARIEKELQRREKEREKRLRKKTSATDEAGEGADSPSEQEKENLEPAVAAENGEKPSPEEKKPSSVTRRGKKPAKNTPVKLQLRKKRSLQRQLLDHWQIIAAIGVALLVVLGATMVFVRAAY</sequence>
<feature type="coiled-coil region" evidence="8">
    <location>
        <begin position="249"/>
        <end position="276"/>
    </location>
</feature>